<dbReference type="InterPro" id="IPR011991">
    <property type="entry name" value="ArsR-like_HTH"/>
</dbReference>
<dbReference type="Gene3D" id="1.10.10.10">
    <property type="entry name" value="Winged helix-like DNA-binding domain superfamily/Winged helix DNA-binding domain"/>
    <property type="match status" value="1"/>
</dbReference>
<feature type="domain" description="HTH arsR-type" evidence="1">
    <location>
        <begin position="12"/>
        <end position="55"/>
    </location>
</feature>
<reference evidence="3" key="4">
    <citation type="submission" date="2020-09" db="EMBL/GenBank/DDBJ databases">
        <authorList>
            <person name="Sun Q."/>
            <person name="Ohkuma M."/>
        </authorList>
    </citation>
    <scope>NUCLEOTIDE SEQUENCE</scope>
    <source>
        <strain evidence="3">JCM 31740</strain>
    </source>
</reference>
<keyword evidence="4" id="KW-1185">Reference proteome</keyword>
<dbReference type="GO" id="GO:0003700">
    <property type="term" value="F:DNA-binding transcription factor activity"/>
    <property type="evidence" value="ECO:0007669"/>
    <property type="project" value="InterPro"/>
</dbReference>
<dbReference type="SUPFAM" id="SSF46785">
    <property type="entry name" value="Winged helix' DNA-binding domain"/>
    <property type="match status" value="1"/>
</dbReference>
<reference evidence="2" key="3">
    <citation type="journal article" date="2019" name="BMC Res. Notes">
        <title>Complete genome sequence of the Sulfodiicoccus acidiphilus strain HS-1T, the first crenarchaeon that lacks polB3, isolated from an acidic hot spring in Ohwaku-dani, Hakone, Japan.</title>
        <authorList>
            <person name="Sakai H.D."/>
            <person name="Kurosawa N."/>
        </authorList>
    </citation>
    <scope>NUCLEOTIDE SEQUENCE</scope>
    <source>
        <strain evidence="2">HS-1</strain>
    </source>
</reference>
<dbReference type="Proteomes" id="UP000276741">
    <property type="component" value="Chromosome"/>
</dbReference>
<accession>A0A348B4K6</accession>
<dbReference type="InterPro" id="IPR001845">
    <property type="entry name" value="HTH_ArsR_DNA-bd_dom"/>
</dbReference>
<reference evidence="3" key="1">
    <citation type="journal article" date="2014" name="Int. J. Syst. Evol. Microbiol.">
        <title>Complete genome sequence of Corynebacterium casei LMG S-19264T (=DSM 44701T), isolated from a smear-ripened cheese.</title>
        <authorList>
            <consortium name="US DOE Joint Genome Institute (JGI-PGF)"/>
            <person name="Walter F."/>
            <person name="Albersmeier A."/>
            <person name="Kalinowski J."/>
            <person name="Ruckert C."/>
        </authorList>
    </citation>
    <scope>NUCLEOTIDE SEQUENCE</scope>
    <source>
        <strain evidence="3">JCM 31740</strain>
    </source>
</reference>
<dbReference type="InterPro" id="IPR036390">
    <property type="entry name" value="WH_DNA-bd_sf"/>
</dbReference>
<gene>
    <name evidence="3" type="ORF">GCM10007116_17490</name>
    <name evidence="2" type="ORF">HS1genome_1497</name>
</gene>
<reference evidence="4" key="2">
    <citation type="submission" date="2018-04" db="EMBL/GenBank/DDBJ databases">
        <title>Complete genome sequence of Sulfodiicoccus acidiphilus strain HS-1.</title>
        <authorList>
            <person name="Sakai H.D."/>
            <person name="Kurosawa N."/>
        </authorList>
    </citation>
    <scope>NUCLEOTIDE SEQUENCE [LARGE SCALE GENOMIC DNA]</scope>
    <source>
        <strain evidence="4">HS-1</strain>
    </source>
</reference>
<dbReference type="Pfam" id="PF01022">
    <property type="entry name" value="HTH_5"/>
    <property type="match status" value="1"/>
</dbReference>
<evidence type="ECO:0000313" key="4">
    <source>
        <dbReference type="Proteomes" id="UP000276741"/>
    </source>
</evidence>
<dbReference type="RefSeq" id="WP_126450261.1">
    <property type="nucleotide sequence ID" value="NZ_AP018553.1"/>
</dbReference>
<dbReference type="Proteomes" id="UP000616143">
    <property type="component" value="Unassembled WGS sequence"/>
</dbReference>
<organism evidence="2 4">
    <name type="scientific">Sulfodiicoccus acidiphilus</name>
    <dbReference type="NCBI Taxonomy" id="1670455"/>
    <lineage>
        <taxon>Archaea</taxon>
        <taxon>Thermoproteota</taxon>
        <taxon>Thermoprotei</taxon>
        <taxon>Sulfolobales</taxon>
        <taxon>Sulfolobaceae</taxon>
        <taxon>Sulfodiicoccus</taxon>
    </lineage>
</organism>
<dbReference type="OrthoDB" id="35765at2157"/>
<dbReference type="InterPro" id="IPR036388">
    <property type="entry name" value="WH-like_DNA-bd_sf"/>
</dbReference>
<evidence type="ECO:0000313" key="3">
    <source>
        <dbReference type="EMBL" id="GGU00729.1"/>
    </source>
</evidence>
<name>A0A348B4K6_9CREN</name>
<sequence>MGRRLERKTECSTRQYILSLLESGPASAYSLSKVTGLNYCTVRYHLDVLTREGLVVPTRSGQVTLYRKAKVLPSAGVNNW</sequence>
<proteinExistence type="predicted"/>
<dbReference type="EMBL" id="BMQS01000017">
    <property type="protein sequence ID" value="GGU00729.1"/>
    <property type="molecule type" value="Genomic_DNA"/>
</dbReference>
<dbReference type="CDD" id="cd00090">
    <property type="entry name" value="HTH_ARSR"/>
    <property type="match status" value="1"/>
</dbReference>
<evidence type="ECO:0000259" key="1">
    <source>
        <dbReference type="Pfam" id="PF01022"/>
    </source>
</evidence>
<dbReference type="KEGG" id="sacd:HS1genome_1497"/>
<dbReference type="AlphaFoldDB" id="A0A348B4K6"/>
<dbReference type="GeneID" id="38667005"/>
<evidence type="ECO:0000313" key="2">
    <source>
        <dbReference type="EMBL" id="BBD73108.1"/>
    </source>
</evidence>
<dbReference type="EMBL" id="AP018553">
    <property type="protein sequence ID" value="BBD73108.1"/>
    <property type="molecule type" value="Genomic_DNA"/>
</dbReference>
<protein>
    <recommendedName>
        <fullName evidence="1">HTH arsR-type domain-containing protein</fullName>
    </recommendedName>
</protein>